<dbReference type="Proteomes" id="UP000229641">
    <property type="component" value="Unassembled WGS sequence"/>
</dbReference>
<dbReference type="InterPro" id="IPR054828">
    <property type="entry name" value="Vit_B12_bind_prot"/>
</dbReference>
<feature type="signal peptide" evidence="2">
    <location>
        <begin position="1"/>
        <end position="24"/>
    </location>
</feature>
<dbReference type="Pfam" id="PF01497">
    <property type="entry name" value="Peripla_BP_2"/>
    <property type="match status" value="1"/>
</dbReference>
<keyword evidence="1 2" id="KW-0732">Signal</keyword>
<accession>A0A2H0LZL1</accession>
<dbReference type="Gene3D" id="3.40.50.1980">
    <property type="entry name" value="Nitrogenase molybdenum iron protein domain"/>
    <property type="match status" value="2"/>
</dbReference>
<dbReference type="NCBIfam" id="NF038402">
    <property type="entry name" value="TroA_like"/>
    <property type="match status" value="1"/>
</dbReference>
<dbReference type="EMBL" id="PCWA01000014">
    <property type="protein sequence ID" value="PIQ89870.1"/>
    <property type="molecule type" value="Genomic_DNA"/>
</dbReference>
<comment type="caution">
    <text evidence="4">The sequence shown here is derived from an EMBL/GenBank/DDBJ whole genome shotgun (WGS) entry which is preliminary data.</text>
</comment>
<gene>
    <name evidence="4" type="ORF">COV72_00825</name>
</gene>
<reference evidence="4 5" key="1">
    <citation type="submission" date="2017-09" db="EMBL/GenBank/DDBJ databases">
        <title>Depth-based differentiation of microbial function through sediment-hosted aquifers and enrichment of novel symbionts in the deep terrestrial subsurface.</title>
        <authorList>
            <person name="Probst A.J."/>
            <person name="Ladd B."/>
            <person name="Jarett J.K."/>
            <person name="Geller-Mcgrath D.E."/>
            <person name="Sieber C.M."/>
            <person name="Emerson J.B."/>
            <person name="Anantharaman K."/>
            <person name="Thomas B.C."/>
            <person name="Malmstrom R."/>
            <person name="Stieglmeier M."/>
            <person name="Klingl A."/>
            <person name="Woyke T."/>
            <person name="Ryan C.M."/>
            <person name="Banfield J.F."/>
        </authorList>
    </citation>
    <scope>NUCLEOTIDE SEQUENCE [LARGE SCALE GENOMIC DNA]</scope>
    <source>
        <strain evidence="4">CG11_big_fil_rev_8_21_14_0_20_42_13</strain>
    </source>
</reference>
<dbReference type="AlphaFoldDB" id="A0A2H0LZL1"/>
<dbReference type="PANTHER" id="PTHR30535">
    <property type="entry name" value="VITAMIN B12-BINDING PROTEIN"/>
    <property type="match status" value="1"/>
</dbReference>
<dbReference type="CDD" id="cd01144">
    <property type="entry name" value="BtuF"/>
    <property type="match status" value="1"/>
</dbReference>
<evidence type="ECO:0000259" key="3">
    <source>
        <dbReference type="PROSITE" id="PS50983"/>
    </source>
</evidence>
<sequence length="282" mass="31319">MFNIRLKIFIAAILSFLIHQSSTAADSPRYISLAPSTTEILFALGLDSEIAAVSSFCDYPEAAGLKEKVGTFSQPNIEKILLLKPSYVFCTGLEQAEAVAGLKRLNLNVYVSDPKTIDTLMKSILEIGEITGKFNQAKMLVERIKKEVSDIASKTAVIARETRPKVFIEIWHSPLSTAGSGSFVDELISIAGGRNIAFDVKRPYSIFSAEEVIRRDPDYIILAYMDKKTPVEIVKGRLGWGGISAVRNNRVYNDIDPNILLRPGPRIAEAILEIYRRIRPNE</sequence>
<evidence type="ECO:0000256" key="1">
    <source>
        <dbReference type="ARBA" id="ARBA00022729"/>
    </source>
</evidence>
<name>A0A2H0LZL1_9BACT</name>
<protein>
    <submittedName>
        <fullName evidence="4">Cobalamin-binding protein</fullName>
    </submittedName>
</protein>
<evidence type="ECO:0000256" key="2">
    <source>
        <dbReference type="SAM" id="SignalP"/>
    </source>
</evidence>
<dbReference type="GO" id="GO:0071281">
    <property type="term" value="P:cellular response to iron ion"/>
    <property type="evidence" value="ECO:0007669"/>
    <property type="project" value="TreeGrafter"/>
</dbReference>
<proteinExistence type="predicted"/>
<dbReference type="SUPFAM" id="SSF53807">
    <property type="entry name" value="Helical backbone' metal receptor"/>
    <property type="match status" value="1"/>
</dbReference>
<feature type="domain" description="Fe/B12 periplasmic-binding" evidence="3">
    <location>
        <begin position="29"/>
        <end position="282"/>
    </location>
</feature>
<dbReference type="InterPro" id="IPR050902">
    <property type="entry name" value="ABC_Transporter_SBP"/>
</dbReference>
<evidence type="ECO:0000313" key="5">
    <source>
        <dbReference type="Proteomes" id="UP000229641"/>
    </source>
</evidence>
<feature type="chain" id="PRO_5013749008" evidence="2">
    <location>
        <begin position="25"/>
        <end position="282"/>
    </location>
</feature>
<dbReference type="InterPro" id="IPR002491">
    <property type="entry name" value="ABC_transptr_periplasmic_BD"/>
</dbReference>
<evidence type="ECO:0000313" key="4">
    <source>
        <dbReference type="EMBL" id="PIQ89870.1"/>
    </source>
</evidence>
<dbReference type="PANTHER" id="PTHR30535:SF34">
    <property type="entry name" value="MOLYBDATE-BINDING PROTEIN MOLA"/>
    <property type="match status" value="1"/>
</dbReference>
<dbReference type="PROSITE" id="PS50983">
    <property type="entry name" value="FE_B12_PBP"/>
    <property type="match status" value="1"/>
</dbReference>
<organism evidence="4 5">
    <name type="scientific">Candidatus Ghiorseimicrobium undicola</name>
    <dbReference type="NCBI Taxonomy" id="1974746"/>
    <lineage>
        <taxon>Bacteria</taxon>
        <taxon>Pseudomonadati</taxon>
        <taxon>Candidatus Omnitrophota</taxon>
        <taxon>Candidatus Ghiorseimicrobium</taxon>
    </lineage>
</organism>